<name>A0A8S5P5H4_9CAUD</name>
<dbReference type="PROSITE" id="PS51688">
    <property type="entry name" value="ICA"/>
    <property type="match status" value="1"/>
</dbReference>
<evidence type="ECO:0000313" key="5">
    <source>
        <dbReference type="EMBL" id="DAE02242.1"/>
    </source>
</evidence>
<keyword evidence="2" id="KW-1227">Viral tail protein</keyword>
<feature type="domain" description="Peptidase S74" evidence="4">
    <location>
        <begin position="2431"/>
        <end position="2529"/>
    </location>
</feature>
<evidence type="ECO:0000256" key="1">
    <source>
        <dbReference type="ARBA" id="ARBA00004328"/>
    </source>
</evidence>
<keyword evidence="3" id="KW-0175">Coiled coil</keyword>
<feature type="coiled-coil region" evidence="3">
    <location>
        <begin position="990"/>
        <end position="1019"/>
    </location>
</feature>
<organism evidence="5">
    <name type="scientific">Herelleviridae sp. cttEB8</name>
    <dbReference type="NCBI Taxonomy" id="2825832"/>
    <lineage>
        <taxon>Viruses</taxon>
        <taxon>Duplodnaviria</taxon>
        <taxon>Heunggongvirae</taxon>
        <taxon>Uroviricota</taxon>
        <taxon>Caudoviricetes</taxon>
        <taxon>Herelleviridae</taxon>
    </lineage>
</organism>
<accession>A0A8S5P5H4</accession>
<evidence type="ECO:0000256" key="2">
    <source>
        <dbReference type="ARBA" id="ARBA00022732"/>
    </source>
</evidence>
<evidence type="ECO:0000256" key="3">
    <source>
        <dbReference type="SAM" id="Coils"/>
    </source>
</evidence>
<proteinExistence type="predicted"/>
<dbReference type="Pfam" id="PF13884">
    <property type="entry name" value="Peptidase_S74"/>
    <property type="match status" value="1"/>
</dbReference>
<dbReference type="GO" id="GO:0098015">
    <property type="term" value="C:virus tail"/>
    <property type="evidence" value="ECO:0007669"/>
    <property type="project" value="UniProtKB-KW"/>
</dbReference>
<dbReference type="InterPro" id="IPR030392">
    <property type="entry name" value="S74_ICA"/>
</dbReference>
<dbReference type="EMBL" id="BK015344">
    <property type="protein sequence ID" value="DAE02242.1"/>
    <property type="molecule type" value="Genomic_DNA"/>
</dbReference>
<comment type="subcellular location">
    <subcellularLocation>
        <location evidence="1">Virion</location>
    </subcellularLocation>
</comment>
<keyword evidence="2" id="KW-0946">Virion</keyword>
<feature type="coiled-coil region" evidence="3">
    <location>
        <begin position="2515"/>
        <end position="2542"/>
    </location>
</feature>
<sequence length="2545" mass="280142">MANEINPILNIYNEDGTPFHDISLRKHTFSTIVMSLNDKIEGEFYYKDNSLSFTLQEYVEYKGIKYILKNPPVVVRKGMTSENSEAKGMTKYSCTFYHEMIELYNIPFTDIAISSSEESYRSEKRTFSWIGTLSMFVQKINSCLVGTKWTCKLQPTFVDDGTMSDVLSFSNQFISDVCKTAYETWKVPFVVDGYTIWFGKPSKEILDDENKPYIFKFGQGVGLKNNDCTPKNNKVITRIAGYGSNINIPYGYPIITDADGNRIEHPYTRDTLMPSVYVEAVRNKVLFGSKEPLIDYYDADSSYPTPINPLAPVFHIQEFSSIQPTIKGMTYKGQAIDLFKEVIVPEGGWDDYIDPETGEVRQSYFDVTLYPLGFDLYAQAAVTSGMTFSMKSGDTLGANYEVAVDWEDVKKNFYVTDEAGNIVFKPDGEQRDYAKYPDSTDQAITIKLTKDLDTFGTIMPSKFQQVKTGDKFVILHIEMPQAYIDKAQERLDVAMKRYMLENNMPLYDYPLSFDEHFLETNQAILAQIKPNTIVRFLYKDNEDAMELSVKEMSIQYGTNPLPTYNITLTDEVSIVLNQIGQIADGLSKLGSQVAQLQAIYGLDIVGELNKKLSRVKDDTAQGMITFLRGLKVGSYVTGSTGGIFYADTDGKSHAELDYLTVRMKAMFYALEIIKTGVIGGRQMITLGGAIECIKIEDRNDILDEEGNKTGENVWDYWRCYFYQDDGTEALDNRFRAGDMALAQDFNIKEGVYENVSNHYFWRLVVNVGTNYIDISKTDADAASDAPRVGDTICQLGNKTFVDANGVTHVEDKTRQNAIIFSAVDTFSPSMTLYAGINSYSYLNKEYVSYGVDKTTNLAYMNVYGNSYIGARDKSSYMKFDTVTGVEIKGKLVTKSGKDVEETFNSFQDQIDGVKETWYGEYTPTLTNQPAVDWNTEALKKRHEGDVFTNIQEYVDDETTPDAGKSWRWVKTGNTWGWKQIADNDTSKAYLEAAKAQKAAEEAKKEANDAKQTVTNMKDFTDEAFKDGIVDRQEAAAIEKYLNSIKSIQKSVAESYSKVYGNPLLSGTAKVELKTAYDGFNVATTELITAIDDAIADGVATSTEVALVDGRYDTFNTKYGDFIAYLNAANNFIQDKINTSAEDAKKAAEEAQKAADAAKAEAEAAKQRLDKWAEDGVISPTEKQSIKDEIVRIDADKTNITAGYTLYSLGSPTGYLNAHSNYRAVLVTLSASTPENITIPSDFASKQSAYYNQRTAALNAISDAAKAAVDTVKKDLAGYEYLKKAWKESTTIEGGVIQNALNMLGYTDPVAGFKVMSGMNGVYDATKVGGGIASWYGGSMKDRADYTEANMPSDVAKAIIRMDGSGYLASGAVWWGTDGVFHADPQSFIIKENQLGDYVSLFQIVYRSGTPNTISYMIPQYPMQKLTVSNYIEIGTTGYRIGVDSANNAIKVYKEDGSAVNFYASGAVSAKGISSGSGGGGGGGLIQTVYGYSSLGGTFADSTLSDTFNAYTINKLASRITELEKNGGGGTGIAGIKVNSQTYAPDTSKYITLPNYPSTTITGTGNVLTNATYDNSTRVLTLTKGNIATTANHLERYAQITSTAIDTVSTFTASKTSVWEANGTAYGTTGANDTVLNIGSAANRLFQLRAAYNSDDFYFRGVGASSFRTWYKILHEGNYASALDSKYLKLSGGTLTGTLTVGDTSTSATVVTVKSSNATETSIKFVNSTIPTAEVGYHATIGAYLYNDKLSSHPTLCLGLADNLRGAIIYRYAGVNYNVWHSGSLKPYQFAKWADTRSVNHVPDDYNNLFIMRGIKNLTTIGLSDGGSYATVWGWRGWSNSSGGNAWEIASTNEDLYTRHGETTSWTSWAKILNSSNYQNYMHNRFGTSGLIVYSSSSNAIDFGGTFTANNYIFFGYTSRDNRPTPTDYHFGPGNNANIHAKSFIAYASSGPHLQAKSAANNWAYIRLYSGTTFGDIAITTNSSTSSTAGAIELRPSGTESKKGGVTGEGYLFTVSNGFKTLIGAENTSYCHFQTTAPAYYFNKTVVVNGNITGLYNEFSLLSGDEHFQHRYWDGVGSYSYEVFLLLPIPATANLTGYNTIDGTISGYTNGANQCFWVDVKISTIYNSTFWNIKSIGSFLSNQYVLKKCKYNNIWYYCIEIPYRDNRIDSYYFRGVIRSTIAGGLSTITLPYRIKYKTKANGNNAEVINNSEINSSLSTTLTQGVITYVSFMEDTYYQNIQPHLSNSITSGTTDLRWKCVYSYNLDISSTSTFAGKATFNGGLSGTLTGSLSGNATTATTLQTSRTINGTSFNGSANITTSYWGTTRTFYINDPSGAHYNSYSVNGSGNVNMYLPSTMTGFSSITSTTFSGSLSGNASSASTATKLTNTRTIWGQSFNGTANVSGSLTGVASITASGNITAAGAITAKSSSSDIRLKKNIKQYNALDIIHKLKSVKYYWNDTAKANSPIFNDNEEHYGLIAQDLLINGYSQWVSNCFKDYYVIQYERLIPVLWRGIQQVDNEVATLKKKIATLEKELSSVKRQLSL</sequence>
<evidence type="ECO:0000259" key="4">
    <source>
        <dbReference type="PROSITE" id="PS51688"/>
    </source>
</evidence>
<reference evidence="5" key="1">
    <citation type="journal article" date="2021" name="Proc. Natl. Acad. Sci. U.S.A.">
        <title>A Catalog of Tens of Thousands of Viruses from Human Metagenomes Reveals Hidden Associations with Chronic Diseases.</title>
        <authorList>
            <person name="Tisza M.J."/>
            <person name="Buck C.B."/>
        </authorList>
    </citation>
    <scope>NUCLEOTIDE SEQUENCE</scope>
    <source>
        <strain evidence="5">CttEB8</strain>
    </source>
</reference>
<protein>
    <submittedName>
        <fullName evidence="5">Minor structural protein putative tail fiber</fullName>
    </submittedName>
</protein>
<feature type="coiled-coil region" evidence="3">
    <location>
        <begin position="1133"/>
        <end position="1174"/>
    </location>
</feature>